<evidence type="ECO:0008006" key="4">
    <source>
        <dbReference type="Google" id="ProtNLM"/>
    </source>
</evidence>
<dbReference type="OrthoDB" id="8195018at2759"/>
<name>A0A0J7NDP6_LASNI</name>
<evidence type="ECO:0000256" key="1">
    <source>
        <dbReference type="SAM" id="MobiDB-lite"/>
    </source>
</evidence>
<feature type="region of interest" description="Disordered" evidence="1">
    <location>
        <begin position="82"/>
        <end position="101"/>
    </location>
</feature>
<keyword evidence="3" id="KW-1185">Reference proteome</keyword>
<dbReference type="InterPro" id="IPR012337">
    <property type="entry name" value="RNaseH-like_sf"/>
</dbReference>
<sequence>MIAHWITNECERKLAALACKRIKGTHSFHKIAEIMEEIHLEYNLTWNKIVGTVIDNGSNFVKAFKIYGIKTSVLDFEMEAENMSDSDQSSSSASESDENPRMWTEKLSNHIRCGSHTLNLCASADLKKTLIKNSALSNIHDQVLGKCNKLWKAAQRPKSAEIIENIIGHTLTRPGETRWNSLYNALQQIMEIREKCGQLFKELGFKNPLNDREFEYVQEHLKCTKPIAEALDILQEEKNTFYGILIPCLALK</sequence>
<dbReference type="PANTHER" id="PTHR47501:SF5">
    <property type="entry name" value="HAT C-TERMINAL DIMERISATION DOMAIN-CONTAINING PROTEIN"/>
    <property type="match status" value="1"/>
</dbReference>
<dbReference type="EMBL" id="LBMM01006409">
    <property type="protein sequence ID" value="KMQ90635.1"/>
    <property type="molecule type" value="Genomic_DNA"/>
</dbReference>
<dbReference type="PANTHER" id="PTHR47501">
    <property type="entry name" value="TRANSPOSASE-RELATED"/>
    <property type="match status" value="1"/>
</dbReference>
<organism evidence="2 3">
    <name type="scientific">Lasius niger</name>
    <name type="common">Black garden ant</name>
    <dbReference type="NCBI Taxonomy" id="67767"/>
    <lineage>
        <taxon>Eukaryota</taxon>
        <taxon>Metazoa</taxon>
        <taxon>Ecdysozoa</taxon>
        <taxon>Arthropoda</taxon>
        <taxon>Hexapoda</taxon>
        <taxon>Insecta</taxon>
        <taxon>Pterygota</taxon>
        <taxon>Neoptera</taxon>
        <taxon>Endopterygota</taxon>
        <taxon>Hymenoptera</taxon>
        <taxon>Apocrita</taxon>
        <taxon>Aculeata</taxon>
        <taxon>Formicoidea</taxon>
        <taxon>Formicidae</taxon>
        <taxon>Formicinae</taxon>
        <taxon>Lasius</taxon>
        <taxon>Lasius</taxon>
    </lineage>
</organism>
<gene>
    <name evidence="2" type="ORF">RF55_9583</name>
</gene>
<dbReference type="Proteomes" id="UP000036403">
    <property type="component" value="Unassembled WGS sequence"/>
</dbReference>
<dbReference type="PaxDb" id="67767-A0A0J7NDP6"/>
<evidence type="ECO:0000313" key="3">
    <source>
        <dbReference type="Proteomes" id="UP000036403"/>
    </source>
</evidence>
<comment type="caution">
    <text evidence="2">The sequence shown here is derived from an EMBL/GenBank/DDBJ whole genome shotgun (WGS) entry which is preliminary data.</text>
</comment>
<protein>
    <recommendedName>
        <fullName evidence="4">Zinc finger bed domain-containing protein 4-like protein</fullName>
    </recommendedName>
</protein>
<proteinExistence type="predicted"/>
<dbReference type="AlphaFoldDB" id="A0A0J7NDP6"/>
<evidence type="ECO:0000313" key="2">
    <source>
        <dbReference type="EMBL" id="KMQ90635.1"/>
    </source>
</evidence>
<accession>A0A0J7NDP6</accession>
<dbReference type="SUPFAM" id="SSF53098">
    <property type="entry name" value="Ribonuclease H-like"/>
    <property type="match status" value="1"/>
</dbReference>
<reference evidence="2 3" key="1">
    <citation type="submission" date="2015-04" db="EMBL/GenBank/DDBJ databases">
        <title>Lasius niger genome sequencing.</title>
        <authorList>
            <person name="Konorov E.A."/>
            <person name="Nikitin M.A."/>
            <person name="Kirill M.V."/>
            <person name="Chang P."/>
        </authorList>
    </citation>
    <scope>NUCLEOTIDE SEQUENCE [LARGE SCALE GENOMIC DNA]</scope>
    <source>
        <tissue evidence="2">Whole</tissue>
    </source>
</reference>
<feature type="compositionally biased region" description="Low complexity" evidence="1">
    <location>
        <begin position="85"/>
        <end position="94"/>
    </location>
</feature>